<keyword evidence="6" id="KW-1185">Reference proteome</keyword>
<dbReference type="InterPro" id="IPR056515">
    <property type="entry name" value="INO80E_N"/>
</dbReference>
<comment type="caution">
    <text evidence="5">The sequence shown here is derived from an EMBL/GenBank/DDBJ whole genome shotgun (WGS) entry which is preliminary data.</text>
</comment>
<dbReference type="Pfam" id="PF05965">
    <property type="entry name" value="FYRC"/>
    <property type="match status" value="1"/>
</dbReference>
<evidence type="ECO:0000256" key="3">
    <source>
        <dbReference type="SAM" id="MobiDB-lite"/>
    </source>
</evidence>
<dbReference type="SMART" id="SM00541">
    <property type="entry name" value="FYRN"/>
    <property type="match status" value="1"/>
</dbReference>
<organism evidence="5 6">
    <name type="scientific">Heterotrigona itama</name>
    <dbReference type="NCBI Taxonomy" id="395501"/>
    <lineage>
        <taxon>Eukaryota</taxon>
        <taxon>Metazoa</taxon>
        <taxon>Ecdysozoa</taxon>
        <taxon>Arthropoda</taxon>
        <taxon>Hexapoda</taxon>
        <taxon>Insecta</taxon>
        <taxon>Pterygota</taxon>
        <taxon>Neoptera</taxon>
        <taxon>Endopterygota</taxon>
        <taxon>Hymenoptera</taxon>
        <taxon>Apocrita</taxon>
        <taxon>Aculeata</taxon>
        <taxon>Apoidea</taxon>
        <taxon>Anthophila</taxon>
        <taxon>Apidae</taxon>
        <taxon>Heterotrigona</taxon>
    </lineage>
</organism>
<gene>
    <name evidence="5" type="ORF">MHI_LOCUS207920</name>
</gene>
<dbReference type="Proteomes" id="UP000752696">
    <property type="component" value="Unassembled WGS sequence"/>
</dbReference>
<dbReference type="OrthoDB" id="285793at2759"/>
<reference evidence="5" key="1">
    <citation type="submission" date="2020-07" db="EMBL/GenBank/DDBJ databases">
        <authorList>
            <person name="Nazaruddin N."/>
        </authorList>
    </citation>
    <scope>NUCLEOTIDE SEQUENCE</scope>
</reference>
<evidence type="ECO:0000313" key="5">
    <source>
        <dbReference type="EMBL" id="CAD1470916.1"/>
    </source>
</evidence>
<accession>A0A6V7H2F6</accession>
<dbReference type="AlphaFoldDB" id="A0A6V7H2F6"/>
<feature type="non-terminal residue" evidence="5">
    <location>
        <position position="439"/>
    </location>
</feature>
<evidence type="ECO:0000259" key="4">
    <source>
        <dbReference type="Pfam" id="PF24237"/>
    </source>
</evidence>
<dbReference type="PANTHER" id="PTHR22715:SF0">
    <property type="entry name" value="TRANSFORMING GROWTH FACTOR BETA REGULATOR 1"/>
    <property type="match status" value="1"/>
</dbReference>
<dbReference type="PROSITE" id="PS51543">
    <property type="entry name" value="FYRC"/>
    <property type="match status" value="1"/>
</dbReference>
<keyword evidence="2" id="KW-0539">Nucleus</keyword>
<protein>
    <recommendedName>
        <fullName evidence="4">INO80 complex subunit E N-terminal domain-containing protein</fullName>
    </recommendedName>
</protein>
<dbReference type="InterPro" id="IPR003889">
    <property type="entry name" value="FYrich_C"/>
</dbReference>
<dbReference type="PROSITE" id="PS51542">
    <property type="entry name" value="FYRN"/>
    <property type="match status" value="1"/>
</dbReference>
<dbReference type="InterPro" id="IPR040092">
    <property type="entry name" value="TBRG1"/>
</dbReference>
<dbReference type="Pfam" id="PF24237">
    <property type="entry name" value="INO80E"/>
    <property type="match status" value="1"/>
</dbReference>
<name>A0A6V7H2F6_9HYME</name>
<dbReference type="EMBL" id="CAJDYZ010004093">
    <property type="protein sequence ID" value="CAD1470916.1"/>
    <property type="molecule type" value="Genomic_DNA"/>
</dbReference>
<dbReference type="Pfam" id="PF05964">
    <property type="entry name" value="FYRN"/>
    <property type="match status" value="1"/>
</dbReference>
<dbReference type="SMART" id="SM00542">
    <property type="entry name" value="FYRC"/>
    <property type="match status" value="1"/>
</dbReference>
<feature type="region of interest" description="Disordered" evidence="3">
    <location>
        <begin position="87"/>
        <end position="123"/>
    </location>
</feature>
<dbReference type="GO" id="GO:0051726">
    <property type="term" value="P:regulation of cell cycle"/>
    <property type="evidence" value="ECO:0007669"/>
    <property type="project" value="TreeGrafter"/>
</dbReference>
<dbReference type="PANTHER" id="PTHR22715">
    <property type="entry name" value="TRANSFORMING GROWTH FACTOR BETA REGULATED GENE 1"/>
    <property type="match status" value="1"/>
</dbReference>
<dbReference type="Gene3D" id="3.30.160.360">
    <property type="match status" value="1"/>
</dbReference>
<dbReference type="GO" id="GO:0005634">
    <property type="term" value="C:nucleus"/>
    <property type="evidence" value="ECO:0007669"/>
    <property type="project" value="UniProtKB-SubCell"/>
</dbReference>
<proteinExistence type="predicted"/>
<comment type="subcellular location">
    <subcellularLocation>
        <location evidence="1">Nucleus</location>
    </subcellularLocation>
</comment>
<feature type="compositionally biased region" description="Low complexity" evidence="3">
    <location>
        <begin position="87"/>
        <end position="97"/>
    </location>
</feature>
<sequence length="439" mass="49893">MTQTYDNYYSEFQKNAELQQNLRYKKKYRRLKRIIKDTVFENAALCDQVAQMQENLMLVKEERLFLLRKLCQQQGDIDPSTMIARSQSNSINSSSFNPECSTPKKTTKKRMSTEGSETKNKAKRYNKTARKVVQLIPLDVHGRPIFPISLGDLTVYSLGEVVTDRIAYHTEDLIYPVGYCSTRVYANLRDVRTKSLYTCKILDGGPKPRFEIVSDNDLDQPLVGSTPDECHSKLLMAISLALRSITPKGADFFGISHPTVQNLIQSTPGTRKLAIYKQQRFEVSKNQPMERGTSPIMEEETDPGLGFAALHRHYALANSYRIKEEPSDNDLLALQELLSPLKLTMLEPTMAHTLLCKPYRRTAYLLYSGQAPLLSTFCNKNTFIFLNKLVCIWLRPGGIESPPEGGKAPSATSSIKLIWLAKEKKFDRSVLCERKTLKN</sequence>
<evidence type="ECO:0000313" key="6">
    <source>
        <dbReference type="Proteomes" id="UP000752696"/>
    </source>
</evidence>
<evidence type="ECO:0000256" key="2">
    <source>
        <dbReference type="ARBA" id="ARBA00023242"/>
    </source>
</evidence>
<feature type="domain" description="INO80 complex subunit E N-terminal" evidence="4">
    <location>
        <begin position="24"/>
        <end position="70"/>
    </location>
</feature>
<dbReference type="InterPro" id="IPR003888">
    <property type="entry name" value="FYrich_N"/>
</dbReference>
<evidence type="ECO:0000256" key="1">
    <source>
        <dbReference type="ARBA" id="ARBA00004123"/>
    </source>
</evidence>